<feature type="region of interest" description="Disordered" evidence="1">
    <location>
        <begin position="45"/>
        <end position="70"/>
    </location>
</feature>
<evidence type="ECO:0000313" key="2">
    <source>
        <dbReference type="EMBL" id="PIR76652.1"/>
    </source>
</evidence>
<comment type="caution">
    <text evidence="2">The sequence shown here is derived from an EMBL/GenBank/DDBJ whole genome shotgun (WGS) entry which is preliminary data.</text>
</comment>
<gene>
    <name evidence="2" type="ORF">COU32_00865</name>
</gene>
<accession>A0A2H0TWX2</accession>
<protein>
    <submittedName>
        <fullName evidence="2">Uncharacterized protein</fullName>
    </submittedName>
</protein>
<dbReference type="EMBL" id="PFBY01000012">
    <property type="protein sequence ID" value="PIR76652.1"/>
    <property type="molecule type" value="Genomic_DNA"/>
</dbReference>
<dbReference type="AlphaFoldDB" id="A0A2H0TWX2"/>
<name>A0A2H0TWX2_9BACT</name>
<evidence type="ECO:0000256" key="1">
    <source>
        <dbReference type="SAM" id="MobiDB-lite"/>
    </source>
</evidence>
<proteinExistence type="predicted"/>
<reference evidence="3" key="1">
    <citation type="submission" date="2017-09" db="EMBL/GenBank/DDBJ databases">
        <title>Depth-based differentiation of microbial function through sediment-hosted aquifers and enrichment of novel symbionts in the deep terrestrial subsurface.</title>
        <authorList>
            <person name="Probst A.J."/>
            <person name="Ladd B."/>
            <person name="Jarett J.K."/>
            <person name="Geller-Mcgrath D.E."/>
            <person name="Sieber C.M.K."/>
            <person name="Emerson J.B."/>
            <person name="Anantharaman K."/>
            <person name="Thomas B.C."/>
            <person name="Malmstrom R."/>
            <person name="Stieglmeier M."/>
            <person name="Klingl A."/>
            <person name="Woyke T."/>
            <person name="Ryan C.M."/>
            <person name="Banfield J.F."/>
        </authorList>
    </citation>
    <scope>NUCLEOTIDE SEQUENCE [LARGE SCALE GENOMIC DNA]</scope>
</reference>
<sequence>MPVDTTDTIGYDGGAFLAIFFMGTRKTNNALKAIARTASLKKQASAQIKREKKGPTAGKKLAEKMAGRSV</sequence>
<dbReference type="Proteomes" id="UP000231530">
    <property type="component" value="Unassembled WGS sequence"/>
</dbReference>
<evidence type="ECO:0000313" key="3">
    <source>
        <dbReference type="Proteomes" id="UP000231530"/>
    </source>
</evidence>
<feature type="compositionally biased region" description="Basic and acidic residues" evidence="1">
    <location>
        <begin position="60"/>
        <end position="70"/>
    </location>
</feature>
<organism evidence="2 3">
    <name type="scientific">Candidatus Magasanikbacteria bacterium CG10_big_fil_rev_8_21_14_0_10_42_10</name>
    <dbReference type="NCBI Taxonomy" id="1974649"/>
    <lineage>
        <taxon>Bacteria</taxon>
        <taxon>Candidatus Magasanikiibacteriota</taxon>
    </lineage>
</organism>